<protein>
    <submittedName>
        <fullName evidence="1">Uncharacterized protein</fullName>
    </submittedName>
</protein>
<dbReference type="AlphaFoldDB" id="A0A509EEY7"/>
<sequence>MREAIDWSGFPEEAREKLVPLVKMVDADDVIVTPRLREEARSALAEVRAIAAGDPAIVKALRCVRDAALVLAGVSSIGADSELARRNCIEALQILTEAFRVASTRGAIDVPE</sequence>
<keyword evidence="2" id="KW-1185">Reference proteome</keyword>
<proteinExistence type="predicted"/>
<gene>
    <name evidence="1" type="ORF">MET9862_03310</name>
</gene>
<name>A0A509EEY7_9HYPH</name>
<accession>A0A509EEY7</accession>
<organism evidence="1 2">
    <name type="scientific">Methylobacterium symbioticum</name>
    <dbReference type="NCBI Taxonomy" id="2584084"/>
    <lineage>
        <taxon>Bacteria</taxon>
        <taxon>Pseudomonadati</taxon>
        <taxon>Pseudomonadota</taxon>
        <taxon>Alphaproteobacteria</taxon>
        <taxon>Hyphomicrobiales</taxon>
        <taxon>Methylobacteriaceae</taxon>
        <taxon>Methylobacterium</taxon>
    </lineage>
</organism>
<dbReference type="RefSeq" id="WP_142584003.1">
    <property type="nucleotide sequence ID" value="NZ_CABFPH010000048.1"/>
</dbReference>
<dbReference type="Proteomes" id="UP000410984">
    <property type="component" value="Unassembled WGS sequence"/>
</dbReference>
<evidence type="ECO:0000313" key="2">
    <source>
        <dbReference type="Proteomes" id="UP000410984"/>
    </source>
</evidence>
<reference evidence="1 2" key="1">
    <citation type="submission" date="2019-06" db="EMBL/GenBank/DDBJ databases">
        <authorList>
            <person name="Rodrigo-Torres L."/>
            <person name="Arahal R. D."/>
            <person name="Lucena T."/>
        </authorList>
    </citation>
    <scope>NUCLEOTIDE SEQUENCE [LARGE SCALE GENOMIC DNA]</scope>
    <source>
        <strain evidence="1 2">SB0023/3</strain>
    </source>
</reference>
<dbReference type="EMBL" id="CABFPH010000048">
    <property type="protein sequence ID" value="VUD72710.1"/>
    <property type="molecule type" value="Genomic_DNA"/>
</dbReference>
<evidence type="ECO:0000313" key="1">
    <source>
        <dbReference type="EMBL" id="VUD72710.1"/>
    </source>
</evidence>